<feature type="domain" description="NACHT-NTPase and P-loop NTPases N-terminal" evidence="3">
    <location>
        <begin position="10"/>
        <end position="130"/>
    </location>
</feature>
<accession>A0A022VVI6</accession>
<reference evidence="4" key="1">
    <citation type="submission" date="2014-02" db="EMBL/GenBank/DDBJ databases">
        <title>The Genome Sequence of Trichophyton rubrum (morphotype fischeri) CBS 288.86.</title>
        <authorList>
            <consortium name="The Broad Institute Genomics Platform"/>
            <person name="Cuomo C.A."/>
            <person name="White T.C."/>
            <person name="Graser Y."/>
            <person name="Martinez-Rossi N."/>
            <person name="Heitman J."/>
            <person name="Young S.K."/>
            <person name="Zeng Q."/>
            <person name="Gargeya S."/>
            <person name="Abouelleil A."/>
            <person name="Alvarado L."/>
            <person name="Chapman S.B."/>
            <person name="Gainer-Dewar J."/>
            <person name="Goldberg J."/>
            <person name="Griggs A."/>
            <person name="Gujja S."/>
            <person name="Hansen M."/>
            <person name="Howarth C."/>
            <person name="Imamovic A."/>
            <person name="Larimer J."/>
            <person name="Martinez D."/>
            <person name="Murphy C."/>
            <person name="Pearson M.D."/>
            <person name="Persinoti G."/>
            <person name="Poon T."/>
            <person name="Priest M."/>
            <person name="Roberts A.D."/>
            <person name="Saif S."/>
            <person name="Shea T.D."/>
            <person name="Sykes S.N."/>
            <person name="Wortman J."/>
            <person name="Nusbaum C."/>
            <person name="Birren B."/>
        </authorList>
    </citation>
    <scope>NUCLEOTIDE SEQUENCE [LARGE SCALE GENOMIC DNA]</scope>
    <source>
        <strain evidence="4">CBS 288.86</strain>
    </source>
</reference>
<dbReference type="InterPro" id="IPR031352">
    <property type="entry name" value="SesA"/>
</dbReference>
<organism evidence="4">
    <name type="scientific">Trichophyton rubrum CBS 288.86</name>
    <dbReference type="NCBI Taxonomy" id="1215330"/>
    <lineage>
        <taxon>Eukaryota</taxon>
        <taxon>Fungi</taxon>
        <taxon>Dikarya</taxon>
        <taxon>Ascomycota</taxon>
        <taxon>Pezizomycotina</taxon>
        <taxon>Eurotiomycetes</taxon>
        <taxon>Eurotiomycetidae</taxon>
        <taxon>Onygenales</taxon>
        <taxon>Arthrodermataceae</taxon>
        <taxon>Trichophyton</taxon>
    </lineage>
</organism>
<gene>
    <name evidence="4" type="ORF">H103_06495</name>
</gene>
<name>A0A022VVI6_TRIRU</name>
<dbReference type="HOGENOM" id="CLU_080513_2_0_1"/>
<dbReference type="Pfam" id="PF17106">
    <property type="entry name" value="NACHT_sigma"/>
    <property type="match status" value="1"/>
</dbReference>
<dbReference type="Pfam" id="PF17107">
    <property type="entry name" value="SesA"/>
    <property type="match status" value="1"/>
</dbReference>
<evidence type="ECO:0008006" key="5">
    <source>
        <dbReference type="Google" id="ProtNLM"/>
    </source>
</evidence>
<dbReference type="AlphaFoldDB" id="A0A022VVI6"/>
<evidence type="ECO:0000259" key="2">
    <source>
        <dbReference type="Pfam" id="PF17106"/>
    </source>
</evidence>
<feature type="region of interest" description="Disordered" evidence="1">
    <location>
        <begin position="174"/>
        <end position="196"/>
    </location>
</feature>
<evidence type="ECO:0000313" key="4">
    <source>
        <dbReference type="EMBL" id="EZF50056.1"/>
    </source>
</evidence>
<dbReference type="EMBL" id="KK207892">
    <property type="protein sequence ID" value="EZF50056.1"/>
    <property type="molecule type" value="Genomic_DNA"/>
</dbReference>
<dbReference type="Proteomes" id="UP000023758">
    <property type="component" value="Unassembled WGS sequence"/>
</dbReference>
<protein>
    <recommendedName>
        <fullName evidence="5">NACHT-NTPase and P-loop NTPases N-terminal domain-containing protein</fullName>
    </recommendedName>
</protein>
<dbReference type="OrthoDB" id="674604at2759"/>
<evidence type="ECO:0000259" key="3">
    <source>
        <dbReference type="Pfam" id="PF17107"/>
    </source>
</evidence>
<dbReference type="InterPro" id="IPR031353">
    <property type="entry name" value="NACHT_sigma"/>
</dbReference>
<proteinExistence type="predicted"/>
<feature type="domain" description="NACHT-NTPase sigma" evidence="2">
    <location>
        <begin position="167"/>
        <end position="203"/>
    </location>
</feature>
<evidence type="ECO:0000256" key="1">
    <source>
        <dbReference type="SAM" id="MobiDB-lite"/>
    </source>
</evidence>
<sequence length="206" mass="22480">MRSTKFDDLISGTIASLGAAAGAYDIMKNDVDLPTTFHKGGLQIYRVQQALQAVVNIMKWRDLAGDIMQIIPSLEDSSKKAKALEEILSETASQPESSRKNQYVTAVRNKGPENTIEALLLGMMRNTVVLAEDEAIKGAVEEQVRGLHGAMEELSAMEPSVPVERGESRFSHFGSGSQFNNAGSGKQFNNTGSGRQYQAEVMHFKD</sequence>